<organism evidence="1 2">
    <name type="scientific">Funneliformis mosseae</name>
    <name type="common">Endomycorrhizal fungus</name>
    <name type="synonym">Glomus mosseae</name>
    <dbReference type="NCBI Taxonomy" id="27381"/>
    <lineage>
        <taxon>Eukaryota</taxon>
        <taxon>Fungi</taxon>
        <taxon>Fungi incertae sedis</taxon>
        <taxon>Mucoromycota</taxon>
        <taxon>Glomeromycotina</taxon>
        <taxon>Glomeromycetes</taxon>
        <taxon>Glomerales</taxon>
        <taxon>Glomeraceae</taxon>
        <taxon>Funneliformis</taxon>
    </lineage>
</organism>
<dbReference type="AlphaFoldDB" id="A0A9N9G0K7"/>
<evidence type="ECO:0000313" key="1">
    <source>
        <dbReference type="EMBL" id="CAG8569164.1"/>
    </source>
</evidence>
<sequence length="52" mass="5745">MQATLVKILKDMMMFNNLSACWRANGSKIYCGRRNALENVLLGRNVSAAQAA</sequence>
<reference evidence="1" key="1">
    <citation type="submission" date="2021-06" db="EMBL/GenBank/DDBJ databases">
        <authorList>
            <person name="Kallberg Y."/>
            <person name="Tangrot J."/>
            <person name="Rosling A."/>
        </authorList>
    </citation>
    <scope>NUCLEOTIDE SEQUENCE</scope>
    <source>
        <strain evidence="1">87-6 pot B 2015</strain>
    </source>
</reference>
<gene>
    <name evidence="1" type="ORF">FMOSSE_LOCUS7363</name>
</gene>
<accession>A0A9N9G0K7</accession>
<comment type="caution">
    <text evidence="1">The sequence shown here is derived from an EMBL/GenBank/DDBJ whole genome shotgun (WGS) entry which is preliminary data.</text>
</comment>
<dbReference type="Proteomes" id="UP000789375">
    <property type="component" value="Unassembled WGS sequence"/>
</dbReference>
<keyword evidence="2" id="KW-1185">Reference proteome</keyword>
<proteinExistence type="predicted"/>
<evidence type="ECO:0000313" key="2">
    <source>
        <dbReference type="Proteomes" id="UP000789375"/>
    </source>
</evidence>
<name>A0A9N9G0K7_FUNMO</name>
<protein>
    <submittedName>
        <fullName evidence="1">11610_t:CDS:1</fullName>
    </submittedName>
</protein>
<dbReference type="EMBL" id="CAJVPP010001704">
    <property type="protein sequence ID" value="CAG8569164.1"/>
    <property type="molecule type" value="Genomic_DNA"/>
</dbReference>